<dbReference type="EMBL" id="JAYKXN010000008">
    <property type="protein sequence ID" value="KAK7263773.1"/>
    <property type="molecule type" value="Genomic_DNA"/>
</dbReference>
<comment type="caution">
    <text evidence="4">The sequence shown here is derived from an EMBL/GenBank/DDBJ whole genome shotgun (WGS) entry which is preliminary data.</text>
</comment>
<name>A0AAN9EVE8_CLITE</name>
<dbReference type="GO" id="GO:0022625">
    <property type="term" value="C:cytosolic large ribosomal subunit"/>
    <property type="evidence" value="ECO:0007669"/>
    <property type="project" value="TreeGrafter"/>
</dbReference>
<dbReference type="Proteomes" id="UP001359559">
    <property type="component" value="Unassembled WGS sequence"/>
</dbReference>
<dbReference type="GO" id="GO:0003729">
    <property type="term" value="F:mRNA binding"/>
    <property type="evidence" value="ECO:0007669"/>
    <property type="project" value="TreeGrafter"/>
</dbReference>
<dbReference type="GO" id="GO:0006412">
    <property type="term" value="P:translation"/>
    <property type="evidence" value="ECO:0007669"/>
    <property type="project" value="InterPro"/>
</dbReference>
<keyword evidence="2" id="KW-0689">Ribosomal protein</keyword>
<evidence type="ECO:0000313" key="5">
    <source>
        <dbReference type="Proteomes" id="UP001359559"/>
    </source>
</evidence>
<evidence type="ECO:0000313" key="4">
    <source>
        <dbReference type="EMBL" id="KAK7263773.1"/>
    </source>
</evidence>
<protein>
    <submittedName>
        <fullName evidence="4">Uncharacterized protein</fullName>
    </submittedName>
</protein>
<dbReference type="AlphaFoldDB" id="A0AAN9EVE8"/>
<dbReference type="InterPro" id="IPR036899">
    <property type="entry name" value="Ribosomal_uL13_sf"/>
</dbReference>
<dbReference type="PANTHER" id="PTHR11545">
    <property type="entry name" value="RIBOSOMAL PROTEIN L13"/>
    <property type="match status" value="1"/>
</dbReference>
<evidence type="ECO:0000256" key="3">
    <source>
        <dbReference type="ARBA" id="ARBA00023274"/>
    </source>
</evidence>
<accession>A0AAN9EVE8</accession>
<dbReference type="GO" id="GO:0017148">
    <property type="term" value="P:negative regulation of translation"/>
    <property type="evidence" value="ECO:0007669"/>
    <property type="project" value="TreeGrafter"/>
</dbReference>
<dbReference type="SUPFAM" id="SSF52161">
    <property type="entry name" value="Ribosomal protein L13"/>
    <property type="match status" value="1"/>
</dbReference>
<keyword evidence="3" id="KW-0687">Ribonucleoprotein</keyword>
<organism evidence="4 5">
    <name type="scientific">Clitoria ternatea</name>
    <name type="common">Butterfly pea</name>
    <dbReference type="NCBI Taxonomy" id="43366"/>
    <lineage>
        <taxon>Eukaryota</taxon>
        <taxon>Viridiplantae</taxon>
        <taxon>Streptophyta</taxon>
        <taxon>Embryophyta</taxon>
        <taxon>Tracheophyta</taxon>
        <taxon>Spermatophyta</taxon>
        <taxon>Magnoliopsida</taxon>
        <taxon>eudicotyledons</taxon>
        <taxon>Gunneridae</taxon>
        <taxon>Pentapetalae</taxon>
        <taxon>rosids</taxon>
        <taxon>fabids</taxon>
        <taxon>Fabales</taxon>
        <taxon>Fabaceae</taxon>
        <taxon>Papilionoideae</taxon>
        <taxon>50 kb inversion clade</taxon>
        <taxon>NPAAA clade</taxon>
        <taxon>indigoferoid/millettioid clade</taxon>
        <taxon>Phaseoleae</taxon>
        <taxon>Clitoria</taxon>
    </lineage>
</organism>
<dbReference type="GO" id="GO:0003735">
    <property type="term" value="F:structural constituent of ribosome"/>
    <property type="evidence" value="ECO:0007669"/>
    <property type="project" value="InterPro"/>
</dbReference>
<comment type="similarity">
    <text evidence="1">Belongs to the universal ribosomal protein uL13 family.</text>
</comment>
<reference evidence="4 5" key="1">
    <citation type="submission" date="2024-01" db="EMBL/GenBank/DDBJ databases">
        <title>The genomes of 5 underutilized Papilionoideae crops provide insights into root nodulation and disease resistance.</title>
        <authorList>
            <person name="Yuan L."/>
        </authorList>
    </citation>
    <scope>NUCLEOTIDE SEQUENCE [LARGE SCALE GENOMIC DNA]</scope>
    <source>
        <strain evidence="4">LY-2023</strain>
        <tissue evidence="4">Leaf</tissue>
    </source>
</reference>
<evidence type="ECO:0000256" key="1">
    <source>
        <dbReference type="ARBA" id="ARBA00006227"/>
    </source>
</evidence>
<dbReference type="PANTHER" id="PTHR11545:SF18">
    <property type="entry name" value="60S RIBOSOMAL PROTEIN L13A-4"/>
    <property type="match status" value="1"/>
</dbReference>
<gene>
    <name evidence="4" type="ORF">RJT34_31370</name>
</gene>
<dbReference type="InterPro" id="IPR005822">
    <property type="entry name" value="Ribosomal_uL13"/>
</dbReference>
<proteinExistence type="inferred from homology"/>
<sequence length="161" mass="18566">MNTKPSHGPIHFRALSKLFWHTFRGMIPHKTKREEATLARLKVFEGIPAPYDKTKRMVVPDALKVLRLQKGHKFCLLGKLSSEKRSIAWTNANDKGEVLSSLIFLMSKIPFSPGYEFSNLVVDDGIKVFESRSLSKHVQGQCWWKTIDVGRERERGKREEE</sequence>
<evidence type="ECO:0000256" key="2">
    <source>
        <dbReference type="ARBA" id="ARBA00022980"/>
    </source>
</evidence>
<keyword evidence="5" id="KW-1185">Reference proteome</keyword>
<dbReference type="Gene3D" id="3.90.1180.10">
    <property type="entry name" value="Ribosomal protein L13"/>
    <property type="match status" value="1"/>
</dbReference>